<sequence length="305" mass="34951">MRGRRSPSPPKQAYVQSWMTLTSQLMDQPWREQGFSRKVKDELLTELRNYETQSVAKPRILLVGQIGAGKSSFFNSLNSVFRGHVVMQAITGYGETSVSKKFREYSFSDGEGGRLPYILCDTMGMERTGSEDGIKVEDIISVIKGHISDMYEFNSRAAINCQDRQYQRSPSLKDKVHCVVFVVDANKIVNFQEISLLKKFKEVKSEVNSLGIPLLVLVTKIDEACIEVQKDLTKVYRSRYLHEKVIQLGQMLNIPVSSISLVKNYATETELNLNMDILILKALQQMLRATDAYFDEMNMRRFTWF</sequence>
<accession>A0A8C4SYQ3</accession>
<dbReference type="InterPro" id="IPR027417">
    <property type="entry name" value="P-loop_NTPase"/>
</dbReference>
<dbReference type="PANTHER" id="PTHR14241:SF32">
    <property type="entry name" value="VWFA DOMAIN-CONTAINING PROTEIN-RELATED"/>
    <property type="match status" value="1"/>
</dbReference>
<name>A0A8C4SYQ3_ERPCA</name>
<dbReference type="Gene3D" id="3.40.50.300">
    <property type="entry name" value="P-loop containing nucleotide triphosphate hydrolases"/>
    <property type="match status" value="1"/>
</dbReference>
<dbReference type="Proteomes" id="UP000694620">
    <property type="component" value="Chromosome 10"/>
</dbReference>
<feature type="domain" description="G" evidence="1">
    <location>
        <begin position="59"/>
        <end position="219"/>
    </location>
</feature>
<gene>
    <name evidence="2" type="primary">LOC114658697</name>
</gene>
<dbReference type="GO" id="GO:0005525">
    <property type="term" value="F:GTP binding"/>
    <property type="evidence" value="ECO:0007669"/>
    <property type="project" value="InterPro"/>
</dbReference>
<dbReference type="InterPro" id="IPR006073">
    <property type="entry name" value="GTP-bd"/>
</dbReference>
<reference evidence="2" key="3">
    <citation type="submission" date="2025-09" db="UniProtKB">
        <authorList>
            <consortium name="Ensembl"/>
        </authorList>
    </citation>
    <scope>IDENTIFICATION</scope>
</reference>
<dbReference type="GeneTree" id="ENSGT00940000163581"/>
<proteinExistence type="predicted"/>
<protein>
    <submittedName>
        <fullName evidence="2">Interferon-induced protein 44-like</fullName>
    </submittedName>
</protein>
<reference evidence="2" key="1">
    <citation type="submission" date="2021-06" db="EMBL/GenBank/DDBJ databases">
        <authorList>
            <consortium name="Wellcome Sanger Institute Data Sharing"/>
        </authorList>
    </citation>
    <scope>NUCLEOTIDE SEQUENCE [LARGE SCALE GENOMIC DNA]</scope>
</reference>
<evidence type="ECO:0000313" key="2">
    <source>
        <dbReference type="Ensembl" id="ENSECRP00000021609.1"/>
    </source>
</evidence>
<dbReference type="CDD" id="cd00882">
    <property type="entry name" value="Ras_like_GTPase"/>
    <property type="match status" value="1"/>
</dbReference>
<keyword evidence="3" id="KW-1185">Reference proteome</keyword>
<dbReference type="SUPFAM" id="SSF52540">
    <property type="entry name" value="P-loop containing nucleoside triphosphate hydrolases"/>
    <property type="match status" value="1"/>
</dbReference>
<reference evidence="2" key="2">
    <citation type="submission" date="2025-08" db="UniProtKB">
        <authorList>
            <consortium name="Ensembl"/>
        </authorList>
    </citation>
    <scope>IDENTIFICATION</scope>
</reference>
<evidence type="ECO:0000259" key="1">
    <source>
        <dbReference type="Pfam" id="PF01926"/>
    </source>
</evidence>
<dbReference type="GO" id="GO:0006955">
    <property type="term" value="P:immune response"/>
    <property type="evidence" value="ECO:0007669"/>
    <property type="project" value="TreeGrafter"/>
</dbReference>
<dbReference type="Ensembl" id="ENSECRT00000022076.1">
    <property type="protein sequence ID" value="ENSECRP00000021609.1"/>
    <property type="gene ID" value="ENSECRG00000014557.1"/>
</dbReference>
<dbReference type="AlphaFoldDB" id="A0A8C4SYQ3"/>
<evidence type="ECO:0000313" key="3">
    <source>
        <dbReference type="Proteomes" id="UP000694620"/>
    </source>
</evidence>
<dbReference type="PANTHER" id="PTHR14241">
    <property type="entry name" value="INTERFERON-INDUCED PROTEIN 44"/>
    <property type="match status" value="1"/>
</dbReference>
<dbReference type="Pfam" id="PF01926">
    <property type="entry name" value="MMR_HSR1"/>
    <property type="match status" value="1"/>
</dbReference>
<organism evidence="2 3">
    <name type="scientific">Erpetoichthys calabaricus</name>
    <name type="common">Rope fish</name>
    <name type="synonym">Calamoichthys calabaricus</name>
    <dbReference type="NCBI Taxonomy" id="27687"/>
    <lineage>
        <taxon>Eukaryota</taxon>
        <taxon>Metazoa</taxon>
        <taxon>Chordata</taxon>
        <taxon>Craniata</taxon>
        <taxon>Vertebrata</taxon>
        <taxon>Euteleostomi</taxon>
        <taxon>Actinopterygii</taxon>
        <taxon>Polypteriformes</taxon>
        <taxon>Polypteridae</taxon>
        <taxon>Erpetoichthys</taxon>
    </lineage>
</organism>